<proteinExistence type="inferred from homology"/>
<dbReference type="Pfam" id="PF09759">
    <property type="entry name" value="Atx10homo_assoc"/>
    <property type="match status" value="1"/>
</dbReference>
<protein>
    <recommendedName>
        <fullName evidence="5">Ataxin-10 homolog</fullName>
    </recommendedName>
    <alternativeName>
        <fullName evidence="6">Copper transport protein 86</fullName>
    </alternativeName>
</protein>
<dbReference type="InterPro" id="IPR016024">
    <property type="entry name" value="ARM-type_fold"/>
</dbReference>
<dbReference type="Proteomes" id="UP000723463">
    <property type="component" value="Unassembled WGS sequence"/>
</dbReference>
<dbReference type="InterPro" id="IPR011989">
    <property type="entry name" value="ARM-like"/>
</dbReference>
<dbReference type="EMBL" id="JAAAXW010000090">
    <property type="protein sequence ID" value="KAF9544454.1"/>
    <property type="molecule type" value="Genomic_DNA"/>
</dbReference>
<dbReference type="AlphaFoldDB" id="A0A9P6F8T0"/>
<comment type="caution">
    <text evidence="8">The sequence shown here is derived from an EMBL/GenBank/DDBJ whole genome shotgun (WGS) entry which is preliminary data.</text>
</comment>
<organism evidence="8 9">
    <name type="scientific">Mortierella hygrophila</name>
    <dbReference type="NCBI Taxonomy" id="979708"/>
    <lineage>
        <taxon>Eukaryota</taxon>
        <taxon>Fungi</taxon>
        <taxon>Fungi incertae sedis</taxon>
        <taxon>Mucoromycota</taxon>
        <taxon>Mortierellomycotina</taxon>
        <taxon>Mortierellomycetes</taxon>
        <taxon>Mortierellales</taxon>
        <taxon>Mortierellaceae</taxon>
        <taxon>Mortierella</taxon>
    </lineage>
</organism>
<reference evidence="8" key="1">
    <citation type="journal article" date="2020" name="Fungal Divers.">
        <title>Resolving the Mortierellaceae phylogeny through synthesis of multi-gene phylogenetics and phylogenomics.</title>
        <authorList>
            <person name="Vandepol N."/>
            <person name="Liber J."/>
            <person name="Desiro A."/>
            <person name="Na H."/>
            <person name="Kennedy M."/>
            <person name="Barry K."/>
            <person name="Grigoriev I.V."/>
            <person name="Miller A.N."/>
            <person name="O'Donnell K."/>
            <person name="Stajich J.E."/>
            <person name="Bonito G."/>
        </authorList>
    </citation>
    <scope>NUCLEOTIDE SEQUENCE</scope>
    <source>
        <strain evidence="8">NRRL 2591</strain>
    </source>
</reference>
<evidence type="ECO:0000256" key="6">
    <source>
        <dbReference type="ARBA" id="ARBA00044805"/>
    </source>
</evidence>
<dbReference type="PANTHER" id="PTHR13255:SF0">
    <property type="entry name" value="ATAXIN-10"/>
    <property type="match status" value="1"/>
</dbReference>
<evidence type="ECO:0000256" key="3">
    <source>
        <dbReference type="ARBA" id="ARBA00023306"/>
    </source>
</evidence>
<comment type="function">
    <text evidence="4">May play a role in the regulation of cytokinesis.</text>
</comment>
<dbReference type="InterPro" id="IPR051374">
    <property type="entry name" value="Ataxin-10/CTR86_families"/>
</dbReference>
<dbReference type="PANTHER" id="PTHR13255">
    <property type="entry name" value="ATAXIN-10"/>
    <property type="match status" value="1"/>
</dbReference>
<accession>A0A9P6F8T0</accession>
<feature type="domain" description="Ataxin-10" evidence="7">
    <location>
        <begin position="534"/>
        <end position="629"/>
    </location>
</feature>
<dbReference type="GO" id="GO:0051301">
    <property type="term" value="P:cell division"/>
    <property type="evidence" value="ECO:0007669"/>
    <property type="project" value="UniProtKB-KW"/>
</dbReference>
<evidence type="ECO:0000256" key="5">
    <source>
        <dbReference type="ARBA" id="ARBA00044801"/>
    </source>
</evidence>
<sequence length="637" mass="71012">MSARSTTDTLLHLCTTPDNSRNMDLDDIAKRLQVDADFRVEFGAVPSVWKNLATVLGKIVKDGLDLEQVEQVMFIFRIIRNSTAGVTNNQDQARLADLPKLIQEVVSQAAHTHYGNTGYIMMLRAGVQALSNLLTGNEESKNHIWKSFLVQVPSPSCDQNLLSTLAAIEDETIVLSTVMLCYNCVFESQERSSLLFSTKAGQKLLKQLMIESHATSGKEDRKSFEMIYTLVNHLIEQDFAEQLYEALRDQDVDGEEEYKIRYHGEGFHDDVKEEAATKIQELKIEEIEDEEMPRKAETSRKQEKKTVSYLTQEQVTLLKMIDSRIYTHHENQQESFQQQQQQHATSTGPSVYDLFGVDETDPPVSLRTVGFLTETFSKVSALTIEVFQGLDKGGVGKHDVEDLANLSSGLMLLLACFAHLSLHEDGQVSLRPKAASGNNNADDADDDVEDEIEQRAEIVPVPDWFKAQHMAMVSGELVESSIELLRQADVSLARVSKPVSSGPSGTPAMAANVESTVLSNTSTVQGQDSFFVGLKRDIVRLIGNLAYRSRHVQDRIRDCNGLIVMLSQCNIDDANPYLREYAILAMKNILTGNAENQALIEELQPIEAVDHPALEEARITAKLDSETGRPVLTQNRP</sequence>
<gene>
    <name evidence="8" type="ORF">EC957_012056</name>
</gene>
<evidence type="ECO:0000259" key="7">
    <source>
        <dbReference type="Pfam" id="PF09759"/>
    </source>
</evidence>
<dbReference type="Gene3D" id="1.25.10.10">
    <property type="entry name" value="Leucine-rich Repeat Variant"/>
    <property type="match status" value="1"/>
</dbReference>
<keyword evidence="3" id="KW-0131">Cell cycle</keyword>
<dbReference type="GO" id="GO:0005829">
    <property type="term" value="C:cytosol"/>
    <property type="evidence" value="ECO:0007669"/>
    <property type="project" value="TreeGrafter"/>
</dbReference>
<keyword evidence="9" id="KW-1185">Reference proteome</keyword>
<evidence type="ECO:0000256" key="2">
    <source>
        <dbReference type="ARBA" id="ARBA00022618"/>
    </source>
</evidence>
<evidence type="ECO:0000256" key="1">
    <source>
        <dbReference type="ARBA" id="ARBA00008384"/>
    </source>
</evidence>
<evidence type="ECO:0000313" key="9">
    <source>
        <dbReference type="Proteomes" id="UP000723463"/>
    </source>
</evidence>
<evidence type="ECO:0000313" key="8">
    <source>
        <dbReference type="EMBL" id="KAF9544454.1"/>
    </source>
</evidence>
<name>A0A9P6F8T0_9FUNG</name>
<keyword evidence="2" id="KW-0132">Cell division</keyword>
<dbReference type="SUPFAM" id="SSF48371">
    <property type="entry name" value="ARM repeat"/>
    <property type="match status" value="1"/>
</dbReference>
<dbReference type="InterPro" id="IPR019156">
    <property type="entry name" value="Ataxin-10_domain"/>
</dbReference>
<evidence type="ECO:0000256" key="4">
    <source>
        <dbReference type="ARBA" id="ARBA00044746"/>
    </source>
</evidence>
<comment type="similarity">
    <text evidence="1">Belongs to the ataxin-10 family.</text>
</comment>